<comment type="caution">
    <text evidence="2">The sequence shown here is derived from an EMBL/GenBank/DDBJ whole genome shotgun (WGS) entry which is preliminary data.</text>
</comment>
<reference evidence="2 3" key="1">
    <citation type="submission" date="2023-08" db="EMBL/GenBank/DDBJ databases">
        <title>A Necator americanus chromosomal reference genome.</title>
        <authorList>
            <person name="Ilik V."/>
            <person name="Petrzelkova K.J."/>
            <person name="Pardy F."/>
            <person name="Fuh T."/>
            <person name="Niatou-Singa F.S."/>
            <person name="Gouil Q."/>
            <person name="Baker L."/>
            <person name="Ritchie M.E."/>
            <person name="Jex A.R."/>
            <person name="Gazzola D."/>
            <person name="Li H."/>
            <person name="Toshio Fujiwara R."/>
            <person name="Zhan B."/>
            <person name="Aroian R.V."/>
            <person name="Pafco B."/>
            <person name="Schwarz E.M."/>
        </authorList>
    </citation>
    <scope>NUCLEOTIDE SEQUENCE [LARGE SCALE GENOMIC DNA]</scope>
    <source>
        <strain evidence="2 3">Aroian</strain>
        <tissue evidence="2">Whole animal</tissue>
    </source>
</reference>
<keyword evidence="3" id="KW-1185">Reference proteome</keyword>
<protein>
    <submittedName>
        <fullName evidence="2">Uncharacterized protein</fullName>
    </submittedName>
</protein>
<accession>A0ABR1C386</accession>
<sequence>MLAWRFALRQLCPVAVRSHLLATMQAVRSEGTTEDHLQWTAATDGDNDNGDCDVSASFTLPSSAFPFQPSVSSSIDDGTVEDETLSARNEQKLNRSRIKVSTSWLGSSFRRQLLKSMQRTCGFCNAQSRTDIEIVTNENSSIQ</sequence>
<feature type="signal peptide" evidence="1">
    <location>
        <begin position="1"/>
        <end position="17"/>
    </location>
</feature>
<dbReference type="Proteomes" id="UP001303046">
    <property type="component" value="Unassembled WGS sequence"/>
</dbReference>
<organism evidence="2 3">
    <name type="scientific">Necator americanus</name>
    <name type="common">Human hookworm</name>
    <dbReference type="NCBI Taxonomy" id="51031"/>
    <lineage>
        <taxon>Eukaryota</taxon>
        <taxon>Metazoa</taxon>
        <taxon>Ecdysozoa</taxon>
        <taxon>Nematoda</taxon>
        <taxon>Chromadorea</taxon>
        <taxon>Rhabditida</taxon>
        <taxon>Rhabditina</taxon>
        <taxon>Rhabditomorpha</taxon>
        <taxon>Strongyloidea</taxon>
        <taxon>Ancylostomatidae</taxon>
        <taxon>Bunostominae</taxon>
        <taxon>Necator</taxon>
    </lineage>
</organism>
<evidence type="ECO:0000256" key="1">
    <source>
        <dbReference type="SAM" id="SignalP"/>
    </source>
</evidence>
<keyword evidence="1" id="KW-0732">Signal</keyword>
<dbReference type="EMBL" id="JAVFWL010000001">
    <property type="protein sequence ID" value="KAK6731910.1"/>
    <property type="molecule type" value="Genomic_DNA"/>
</dbReference>
<feature type="chain" id="PRO_5047286284" evidence="1">
    <location>
        <begin position="18"/>
        <end position="143"/>
    </location>
</feature>
<proteinExistence type="predicted"/>
<name>A0ABR1C386_NECAM</name>
<evidence type="ECO:0000313" key="2">
    <source>
        <dbReference type="EMBL" id="KAK6731910.1"/>
    </source>
</evidence>
<evidence type="ECO:0000313" key="3">
    <source>
        <dbReference type="Proteomes" id="UP001303046"/>
    </source>
</evidence>
<gene>
    <name evidence="2" type="primary">Necator_chrI.g4145</name>
    <name evidence="2" type="ORF">RB195_008016</name>
</gene>